<dbReference type="GO" id="GO:0050660">
    <property type="term" value="F:flavin adenine dinucleotide binding"/>
    <property type="evidence" value="ECO:0007669"/>
    <property type="project" value="InterPro"/>
</dbReference>
<comment type="cofactor">
    <cofactor evidence="1 5">
        <name>FAD</name>
        <dbReference type="ChEBI" id="CHEBI:57692"/>
    </cofactor>
</comment>
<dbReference type="EMBL" id="CP001802">
    <property type="protein sequence ID" value="ACY22951.1"/>
    <property type="molecule type" value="Genomic_DNA"/>
</dbReference>
<dbReference type="Gene3D" id="3.30.410.40">
    <property type="match status" value="1"/>
</dbReference>
<evidence type="ECO:0000259" key="6">
    <source>
        <dbReference type="Pfam" id="PF00732"/>
    </source>
</evidence>
<evidence type="ECO:0000259" key="7">
    <source>
        <dbReference type="Pfam" id="PF05199"/>
    </source>
</evidence>
<comment type="similarity">
    <text evidence="2">Belongs to the GMC oxidoreductase family.</text>
</comment>
<evidence type="ECO:0000256" key="2">
    <source>
        <dbReference type="ARBA" id="ARBA00010790"/>
    </source>
</evidence>
<dbReference type="NCBIfam" id="TIGR04542">
    <property type="entry name" value="GMC_mycofac_2"/>
    <property type="match status" value="1"/>
</dbReference>
<dbReference type="Pfam" id="PF05199">
    <property type="entry name" value="GMC_oxred_C"/>
    <property type="match status" value="1"/>
</dbReference>
<dbReference type="Pfam" id="PF00732">
    <property type="entry name" value="GMC_oxred_N"/>
    <property type="match status" value="1"/>
</dbReference>
<keyword evidence="4 5" id="KW-0274">FAD</keyword>
<dbReference type="eggNOG" id="COG2303">
    <property type="taxonomic scope" value="Bacteria"/>
</dbReference>
<keyword evidence="3" id="KW-0285">Flavoprotein</keyword>
<dbReference type="AlphaFoldDB" id="D0L321"/>
<dbReference type="InterPro" id="IPR000172">
    <property type="entry name" value="GMC_OxRdtase_N"/>
</dbReference>
<protein>
    <submittedName>
        <fullName evidence="8">Glucose-methanol-choline oxidoreductase</fullName>
    </submittedName>
</protein>
<dbReference type="GO" id="GO:0016614">
    <property type="term" value="F:oxidoreductase activity, acting on CH-OH group of donors"/>
    <property type="evidence" value="ECO:0007669"/>
    <property type="project" value="InterPro"/>
</dbReference>
<keyword evidence="9" id="KW-1185">Reference proteome</keyword>
<dbReference type="SUPFAM" id="SSF51905">
    <property type="entry name" value="FAD/NAD(P)-binding domain"/>
    <property type="match status" value="1"/>
</dbReference>
<dbReference type="Gene3D" id="3.50.50.60">
    <property type="entry name" value="FAD/NAD(P)-binding domain"/>
    <property type="match status" value="2"/>
</dbReference>
<evidence type="ECO:0000256" key="3">
    <source>
        <dbReference type="ARBA" id="ARBA00022630"/>
    </source>
</evidence>
<evidence type="ECO:0000313" key="8">
    <source>
        <dbReference type="EMBL" id="ACY22951.1"/>
    </source>
</evidence>
<evidence type="ECO:0000256" key="4">
    <source>
        <dbReference type="ARBA" id="ARBA00022827"/>
    </source>
</evidence>
<dbReference type="RefSeq" id="WP_012835455.1">
    <property type="nucleotide sequence ID" value="NC_013441.1"/>
</dbReference>
<dbReference type="HOGENOM" id="CLU_002865_7_1_11"/>
<dbReference type="OrthoDB" id="9785276at2"/>
<gene>
    <name evidence="8" type="ordered locus">Gbro_3772</name>
</gene>
<organism evidence="8 9">
    <name type="scientific">Gordonia bronchialis (strain ATCC 25592 / DSM 43247 / BCRC 13721 / JCM 3198 / KCTC 3076 / NBRC 16047 / NCTC 10667)</name>
    <name type="common">Rhodococcus bronchialis</name>
    <dbReference type="NCBI Taxonomy" id="526226"/>
    <lineage>
        <taxon>Bacteria</taxon>
        <taxon>Bacillati</taxon>
        <taxon>Actinomycetota</taxon>
        <taxon>Actinomycetes</taxon>
        <taxon>Mycobacteriales</taxon>
        <taxon>Gordoniaceae</taxon>
        <taxon>Gordonia</taxon>
    </lineage>
</organism>
<dbReference type="PROSITE" id="PS51257">
    <property type="entry name" value="PROKAR_LIPOPROTEIN"/>
    <property type="match status" value="1"/>
</dbReference>
<sequence length="443" mass="46168">MTAKPPDLSSGADVVIVGAGSAGCVLAEQLSRNPDRSVLVLERGPAGWPAAQDRDVRRLPVEAGARHAVAHGSTNGGGVVRGSGLGGSSVINGGYFLRWHRDDFTRWPSGWEIDRIDAAYDELDRPGGPMGVEPVGDNELGDAASAFEEYWAACMPVRDVGQRWPTIGVNRVLSNRSGDLRMTAAEAFVRPASARPNLRVLTGCDVDELVVTGGRLITGVRTGTAVTGAGEVILSAGTLGTAGILLRTGLETLDASAGLVVSEHRSLAVSYRRRGPVTPGPLLPSVVHTPGALEIRCYRDDFASYIRGLAPTGPEIGIAAMRDGAARLTLRGRDVEVDFEPVDAATAEALRTTAGEVSEMLRSPGFASFVEPGSVSVADGFGISQHAWGSMGMGVRTDWLGGVYGTKGLRIVDGSILPTGGRSGPHATIMMVASRIGARLADG</sequence>
<dbReference type="STRING" id="526226.Gbro_3772"/>
<evidence type="ECO:0000256" key="1">
    <source>
        <dbReference type="ARBA" id="ARBA00001974"/>
    </source>
</evidence>
<dbReference type="InterPro" id="IPR012132">
    <property type="entry name" value="GMC_OxRdtase"/>
</dbReference>
<proteinExistence type="inferred from homology"/>
<feature type="binding site" evidence="5">
    <location>
        <position position="206"/>
    </location>
    <ligand>
        <name>FAD</name>
        <dbReference type="ChEBI" id="CHEBI:57692"/>
    </ligand>
</feature>
<dbReference type="PANTHER" id="PTHR11552">
    <property type="entry name" value="GLUCOSE-METHANOL-CHOLINE GMC OXIDOREDUCTASE"/>
    <property type="match status" value="1"/>
</dbReference>
<name>D0L321_GORB4</name>
<dbReference type="InterPro" id="IPR030900">
    <property type="entry name" value="GMC_mycofac_OxRdtase"/>
</dbReference>
<dbReference type="InterPro" id="IPR036188">
    <property type="entry name" value="FAD/NAD-bd_sf"/>
</dbReference>
<feature type="domain" description="Glucose-methanol-choline oxidoreductase N-terminal" evidence="6">
    <location>
        <begin position="13"/>
        <end position="250"/>
    </location>
</feature>
<evidence type="ECO:0000313" key="9">
    <source>
        <dbReference type="Proteomes" id="UP000001219"/>
    </source>
</evidence>
<dbReference type="Proteomes" id="UP000001219">
    <property type="component" value="Chromosome"/>
</dbReference>
<dbReference type="KEGG" id="gbr:Gbro_3772"/>
<dbReference type="PIRSF" id="PIRSF000137">
    <property type="entry name" value="Alcohol_oxidase"/>
    <property type="match status" value="1"/>
</dbReference>
<dbReference type="InterPro" id="IPR007867">
    <property type="entry name" value="GMC_OxRtase_C"/>
</dbReference>
<evidence type="ECO:0000256" key="5">
    <source>
        <dbReference type="PIRSR" id="PIRSR000137-2"/>
    </source>
</evidence>
<accession>D0L321</accession>
<feature type="domain" description="Glucose-methanol-choline oxidoreductase C-terminal" evidence="7">
    <location>
        <begin position="336"/>
        <end position="433"/>
    </location>
</feature>
<reference evidence="9" key="1">
    <citation type="submission" date="2009-10" db="EMBL/GenBank/DDBJ databases">
        <title>The complete chromosome of Gordonia bronchialis DSM 43247.</title>
        <authorList>
            <consortium name="US DOE Joint Genome Institute (JGI-PGF)"/>
            <person name="Lucas S."/>
            <person name="Copeland A."/>
            <person name="Lapidus A."/>
            <person name="Glavina del Rio T."/>
            <person name="Dalin E."/>
            <person name="Tice H."/>
            <person name="Bruce D."/>
            <person name="Goodwin L."/>
            <person name="Pitluck S."/>
            <person name="Kyrpides N."/>
            <person name="Mavromatis K."/>
            <person name="Ivanova N."/>
            <person name="Ovchinnikova G."/>
            <person name="Saunders E."/>
            <person name="Brettin T."/>
            <person name="Detter J.C."/>
            <person name="Han C."/>
            <person name="Larimer F."/>
            <person name="Land M."/>
            <person name="Hauser L."/>
            <person name="Markowitz V."/>
            <person name="Cheng J.-F."/>
            <person name="Hugenholtz P."/>
            <person name="Woyke T."/>
            <person name="Wu D."/>
            <person name="Jando M."/>
            <person name="Schneider S."/>
            <person name="Goeker M."/>
            <person name="Klenk H.-P."/>
            <person name="Eisen J.A."/>
        </authorList>
    </citation>
    <scope>NUCLEOTIDE SEQUENCE [LARGE SCALE GENOMIC DNA]</scope>
    <source>
        <strain evidence="9">ATCC 25592 / DSM 43247 / BCRC 13721 / JCM 3198 / KCTC 3076 / NBRC 16047 / NCTC 10667</strain>
    </source>
</reference>
<dbReference type="PANTHER" id="PTHR11552:SF147">
    <property type="entry name" value="CHOLINE DEHYDROGENASE, MITOCHONDRIAL"/>
    <property type="match status" value="1"/>
</dbReference>
<reference evidence="8 9" key="2">
    <citation type="journal article" date="2010" name="Stand. Genomic Sci.">
        <title>Complete genome sequence of Gordonia bronchialis type strain (3410).</title>
        <authorList>
            <person name="Ivanova N."/>
            <person name="Sikorski J."/>
            <person name="Jando M."/>
            <person name="Lapidus A."/>
            <person name="Nolan M."/>
            <person name="Lucas S."/>
            <person name="Del Rio T.G."/>
            <person name="Tice H."/>
            <person name="Copeland A."/>
            <person name="Cheng J.F."/>
            <person name="Chen F."/>
            <person name="Bruce D."/>
            <person name="Goodwin L."/>
            <person name="Pitluck S."/>
            <person name="Mavromatis K."/>
            <person name="Ovchinnikova G."/>
            <person name="Pati A."/>
            <person name="Chen A."/>
            <person name="Palaniappan K."/>
            <person name="Land M."/>
            <person name="Hauser L."/>
            <person name="Chang Y.J."/>
            <person name="Jeffries C.D."/>
            <person name="Chain P."/>
            <person name="Saunders E."/>
            <person name="Han C."/>
            <person name="Detter J.C."/>
            <person name="Brettin T."/>
            <person name="Rohde M."/>
            <person name="Goker M."/>
            <person name="Bristow J."/>
            <person name="Eisen J.A."/>
            <person name="Markowitz V."/>
            <person name="Hugenholtz P."/>
            <person name="Klenk H.P."/>
            <person name="Kyrpides N.C."/>
        </authorList>
    </citation>
    <scope>NUCLEOTIDE SEQUENCE [LARGE SCALE GENOMIC DNA]</scope>
    <source>
        <strain evidence="9">ATCC 25592 / DSM 43247 / BCRC 13721 / JCM 3198 / KCTC 3076 / NBRC 16047 / NCTC 10667</strain>
    </source>
</reference>